<evidence type="ECO:0000313" key="1">
    <source>
        <dbReference type="EMBL" id="KAI8031515.1"/>
    </source>
</evidence>
<keyword evidence="2" id="KW-1185">Reference proteome</keyword>
<organism evidence="1 2">
    <name type="scientific">Camellia lanceoleosa</name>
    <dbReference type="NCBI Taxonomy" id="1840588"/>
    <lineage>
        <taxon>Eukaryota</taxon>
        <taxon>Viridiplantae</taxon>
        <taxon>Streptophyta</taxon>
        <taxon>Embryophyta</taxon>
        <taxon>Tracheophyta</taxon>
        <taxon>Spermatophyta</taxon>
        <taxon>Magnoliopsida</taxon>
        <taxon>eudicotyledons</taxon>
        <taxon>Gunneridae</taxon>
        <taxon>Pentapetalae</taxon>
        <taxon>asterids</taxon>
        <taxon>Ericales</taxon>
        <taxon>Theaceae</taxon>
        <taxon>Camellia</taxon>
    </lineage>
</organism>
<name>A0ACC0J3M7_9ERIC</name>
<gene>
    <name evidence="1" type="ORF">LOK49_LG01G02361</name>
</gene>
<comment type="caution">
    <text evidence="1">The sequence shown here is derived from an EMBL/GenBank/DDBJ whole genome shotgun (WGS) entry which is preliminary data.</text>
</comment>
<protein>
    <submittedName>
        <fullName evidence="1">ETHYLENE INSENSITIVE 3-like 4 protein</fullName>
    </submittedName>
</protein>
<sequence>MAQEQGPPPYKKPHDLEKTWKVGLLAAIIKRMCPNLDTMKRLVGQSQCLQDKMTAKETATWSKVVNQEESLLKLTDKSLKILPENAEEKEEEAVAVTRDVVDQSKVWRREKRKCLFEGEEGVVGALYACQNLKCPQSELGLGFVDRNLRTKHESQGSYWIDEDFDSVALMNLPMFSHKLKHYPRKH</sequence>
<accession>A0ACC0J3M7</accession>
<reference evidence="1 2" key="1">
    <citation type="journal article" date="2022" name="Plant J.">
        <title>Chromosome-level genome of Camellia lanceoleosa provides a valuable resource for understanding genome evolution and self-incompatibility.</title>
        <authorList>
            <person name="Gong W."/>
            <person name="Xiao S."/>
            <person name="Wang L."/>
            <person name="Liao Z."/>
            <person name="Chang Y."/>
            <person name="Mo W."/>
            <person name="Hu G."/>
            <person name="Li W."/>
            <person name="Zhao G."/>
            <person name="Zhu H."/>
            <person name="Hu X."/>
            <person name="Ji K."/>
            <person name="Xiang X."/>
            <person name="Song Q."/>
            <person name="Yuan D."/>
            <person name="Jin S."/>
            <person name="Zhang L."/>
        </authorList>
    </citation>
    <scope>NUCLEOTIDE SEQUENCE [LARGE SCALE GENOMIC DNA]</scope>
    <source>
        <strain evidence="1">SQ_2022a</strain>
    </source>
</reference>
<evidence type="ECO:0000313" key="2">
    <source>
        <dbReference type="Proteomes" id="UP001060215"/>
    </source>
</evidence>
<dbReference type="Proteomes" id="UP001060215">
    <property type="component" value="Chromosome 1"/>
</dbReference>
<proteinExistence type="predicted"/>
<dbReference type="EMBL" id="CM045758">
    <property type="protein sequence ID" value="KAI8031515.1"/>
    <property type="molecule type" value="Genomic_DNA"/>
</dbReference>